<dbReference type="Gene3D" id="3.40.50.2000">
    <property type="entry name" value="Glycogen Phosphorylase B"/>
    <property type="match status" value="1"/>
</dbReference>
<dbReference type="GO" id="GO:0016757">
    <property type="term" value="F:glycosyltransferase activity"/>
    <property type="evidence" value="ECO:0007669"/>
    <property type="project" value="InterPro"/>
</dbReference>
<dbReference type="Proteomes" id="UP000199421">
    <property type="component" value="Unassembled WGS sequence"/>
</dbReference>
<dbReference type="InterPro" id="IPR001296">
    <property type="entry name" value="Glyco_trans_1"/>
</dbReference>
<protein>
    <submittedName>
        <fullName evidence="3">Glycosyl transferases group 1</fullName>
    </submittedName>
</protein>
<keyword evidence="1 3" id="KW-0808">Transferase</keyword>
<dbReference type="RefSeq" id="WP_093327638.1">
    <property type="nucleotide sequence ID" value="NZ_FOAF01000006.1"/>
</dbReference>
<reference evidence="4" key="1">
    <citation type="submission" date="2016-10" db="EMBL/GenBank/DDBJ databases">
        <authorList>
            <person name="Varghese N."/>
            <person name="Submissions S."/>
        </authorList>
    </citation>
    <scope>NUCLEOTIDE SEQUENCE [LARGE SCALE GENOMIC DNA]</scope>
    <source>
        <strain evidence="4">DSM 18733</strain>
    </source>
</reference>
<evidence type="ECO:0000313" key="4">
    <source>
        <dbReference type="Proteomes" id="UP000199421"/>
    </source>
</evidence>
<proteinExistence type="predicted"/>
<dbReference type="SUPFAM" id="SSF53756">
    <property type="entry name" value="UDP-Glycosyltransferase/glycogen phosphorylase"/>
    <property type="match status" value="1"/>
</dbReference>
<dbReference type="OrthoDB" id="919017at2"/>
<dbReference type="Pfam" id="PF00534">
    <property type="entry name" value="Glycos_transf_1"/>
    <property type="match status" value="1"/>
</dbReference>
<sequence>MVKLLFDILITGHHIEYISHLVDYLSRNENEHQYVFIVHPDFEDRFSQIATKVEHAGNMMLVGVTQKEFDITQQGGLVRQSFSMYKVANKYARRYNAKHVCLLYFNIFQLPLSIFRPKYTVSGILFFQFSRMATSSWKEKLKYYRKYAITKGYTMNRRLKRVFVLNDEQTVSFLNQEFNTVIFKMLADPIPVFSPVKTFEIYQHYEIERQRKIFLHIGSLSDRKGTFEFVKAATFLAPEVQEMAMFLLVGKTGNRQEEEALQKAIRKVNEESNVTIVWDNQFVSNEMMKSLFDQCYAVVIPYKNAEASSGILGHAAASNKMVITAGKGLLKDIVETYNLGLLVEEVTPELVANKIEFAIKTPHNGDRAHEFVRTKTVEHFAVEVAAGL</sequence>
<dbReference type="GO" id="GO:0009103">
    <property type="term" value="P:lipopolysaccharide biosynthetic process"/>
    <property type="evidence" value="ECO:0007669"/>
    <property type="project" value="TreeGrafter"/>
</dbReference>
<dbReference type="STRING" id="407022.SAMN05661044_03880"/>
<dbReference type="PANTHER" id="PTHR46401:SF2">
    <property type="entry name" value="GLYCOSYLTRANSFERASE WBBK-RELATED"/>
    <property type="match status" value="1"/>
</dbReference>
<evidence type="ECO:0000259" key="2">
    <source>
        <dbReference type="Pfam" id="PF00534"/>
    </source>
</evidence>
<name>A0A1H7UPC2_OLID1</name>
<dbReference type="EMBL" id="FOAF01000006">
    <property type="protein sequence ID" value="SEL98624.1"/>
    <property type="molecule type" value="Genomic_DNA"/>
</dbReference>
<dbReference type="PANTHER" id="PTHR46401">
    <property type="entry name" value="GLYCOSYLTRANSFERASE WBBK-RELATED"/>
    <property type="match status" value="1"/>
</dbReference>
<evidence type="ECO:0000256" key="1">
    <source>
        <dbReference type="ARBA" id="ARBA00022679"/>
    </source>
</evidence>
<feature type="domain" description="Glycosyl transferase family 1" evidence="2">
    <location>
        <begin position="204"/>
        <end position="366"/>
    </location>
</feature>
<keyword evidence="4" id="KW-1185">Reference proteome</keyword>
<organism evidence="3 4">
    <name type="scientific">Olivibacter domesticus</name>
    <name type="common">Pseudosphingobacterium domesticum</name>
    <dbReference type="NCBI Taxonomy" id="407022"/>
    <lineage>
        <taxon>Bacteria</taxon>
        <taxon>Pseudomonadati</taxon>
        <taxon>Bacteroidota</taxon>
        <taxon>Sphingobacteriia</taxon>
        <taxon>Sphingobacteriales</taxon>
        <taxon>Sphingobacteriaceae</taxon>
        <taxon>Olivibacter</taxon>
    </lineage>
</organism>
<evidence type="ECO:0000313" key="3">
    <source>
        <dbReference type="EMBL" id="SEL98624.1"/>
    </source>
</evidence>
<dbReference type="AlphaFoldDB" id="A0A1H7UPC2"/>
<accession>A0A1H7UPC2</accession>
<gene>
    <name evidence="3" type="ORF">SAMN05661044_03880</name>
</gene>